<evidence type="ECO:0000256" key="1">
    <source>
        <dbReference type="RuleBase" id="RU003682"/>
    </source>
</evidence>
<feature type="region of interest" description="Disordered" evidence="2">
    <location>
        <begin position="449"/>
        <end position="499"/>
    </location>
</feature>
<keyword evidence="5" id="KW-1185">Reference proteome</keyword>
<dbReference type="Pfam" id="PF13640">
    <property type="entry name" value="2OG-FeII_Oxy_3"/>
    <property type="match status" value="1"/>
</dbReference>
<dbReference type="PROSITE" id="PS51471">
    <property type="entry name" value="FE2OG_OXY"/>
    <property type="match status" value="1"/>
</dbReference>
<keyword evidence="1" id="KW-0479">Metal-binding</keyword>
<reference evidence="4" key="1">
    <citation type="journal article" date="2021" name="New Phytol.">
        <title>Evolutionary innovations through gain and loss of genes in the ectomycorrhizal Boletales.</title>
        <authorList>
            <person name="Wu G."/>
            <person name="Miyauchi S."/>
            <person name="Morin E."/>
            <person name="Kuo A."/>
            <person name="Drula E."/>
            <person name="Varga T."/>
            <person name="Kohler A."/>
            <person name="Feng B."/>
            <person name="Cao Y."/>
            <person name="Lipzen A."/>
            <person name="Daum C."/>
            <person name="Hundley H."/>
            <person name="Pangilinan J."/>
            <person name="Johnson J."/>
            <person name="Barry K."/>
            <person name="LaButti K."/>
            <person name="Ng V."/>
            <person name="Ahrendt S."/>
            <person name="Min B."/>
            <person name="Choi I.G."/>
            <person name="Park H."/>
            <person name="Plett J.M."/>
            <person name="Magnuson J."/>
            <person name="Spatafora J.W."/>
            <person name="Nagy L.G."/>
            <person name="Henrissat B."/>
            <person name="Grigoriev I.V."/>
            <person name="Yang Z.L."/>
            <person name="Xu J."/>
            <person name="Martin F.M."/>
        </authorList>
    </citation>
    <scope>NUCLEOTIDE SEQUENCE</scope>
    <source>
        <strain evidence="4">KKN 215</strain>
    </source>
</reference>
<dbReference type="EMBL" id="JAEVFJ010000059">
    <property type="protein sequence ID" value="KAH8078414.1"/>
    <property type="molecule type" value="Genomic_DNA"/>
</dbReference>
<comment type="similarity">
    <text evidence="1">Belongs to the iron/ascorbate-dependent oxidoreductase family.</text>
</comment>
<dbReference type="OrthoDB" id="27483at2759"/>
<dbReference type="PANTHER" id="PTHR33099">
    <property type="entry name" value="FE2OG DIOXYGENASE DOMAIN-CONTAINING PROTEIN"/>
    <property type="match status" value="1"/>
</dbReference>
<gene>
    <name evidence="4" type="ORF">BXZ70DRAFT_961687</name>
</gene>
<name>A0A8K0UDU4_9AGAR</name>
<dbReference type="PANTHER" id="PTHR33099:SF14">
    <property type="entry name" value="PROLYL 4-HYDROXYLASE ALPHA SUBUNIT FE(2+) 2OG DIOXYGENASE DOMAIN-CONTAINING PROTEIN"/>
    <property type="match status" value="1"/>
</dbReference>
<protein>
    <recommendedName>
        <fullName evidence="3">Fe2OG dioxygenase domain-containing protein</fullName>
    </recommendedName>
</protein>
<accession>A0A8K0UDU4</accession>
<evidence type="ECO:0000259" key="3">
    <source>
        <dbReference type="PROSITE" id="PS51471"/>
    </source>
</evidence>
<dbReference type="Proteomes" id="UP000813824">
    <property type="component" value="Unassembled WGS sequence"/>
</dbReference>
<keyword evidence="1" id="KW-0408">Iron</keyword>
<dbReference type="GO" id="GO:0016491">
    <property type="term" value="F:oxidoreductase activity"/>
    <property type="evidence" value="ECO:0007669"/>
    <property type="project" value="UniProtKB-KW"/>
</dbReference>
<evidence type="ECO:0000313" key="4">
    <source>
        <dbReference type="EMBL" id="KAH8078414.1"/>
    </source>
</evidence>
<evidence type="ECO:0000313" key="5">
    <source>
        <dbReference type="Proteomes" id="UP000813824"/>
    </source>
</evidence>
<sequence length="499" mass="55566">MEPPAISPLRAQLNTLNHAINEAVTLPHVSGTLAVSFDDLHLFFKKPEPGGENSDSCHLNFDTATDDNLELLSRSCDAATFGRNNEDVLDESYRKAGKLDASRFSSTIDIHRTGLLQLIGDHLCKNLPPSSTIQAERYKLNVYGKDAFFEPHKDTPRGEHMFGSLVVVFPTPHQGGALIMRDKGKEWTFDSAEAIKKHQGPCIGYIAFYSDVEHEVTPVTSGYRVTLTYNLYSTPSTTSHANLREASLSCLKDAFERVLKDRTFLPKGGYVGFALQRQYPLPRQGKYLSASNRNLKGEDAELMSVALDMSLEPTLYLWYGQTDFDYSNSYSRLDGVLCNFVPRDQPEGESFLALLRQAGGKTVGTTIVQSYNEELDMWYYEDGDDSDYYEYRAVTPDMDVSWVSQLNDNTVAKTPCIVYGNEASLSHEYGRLCMIVKIGAYGKRYGTSVSDVKDSDGISKEDDDDNIEGNDDEGDDDNLEGKEEETESEGDADDALDSL</sequence>
<comment type="caution">
    <text evidence="4">The sequence shown here is derived from an EMBL/GenBank/DDBJ whole genome shotgun (WGS) entry which is preliminary data.</text>
</comment>
<feature type="compositionally biased region" description="Acidic residues" evidence="2">
    <location>
        <begin position="461"/>
        <end position="499"/>
    </location>
</feature>
<feature type="domain" description="Fe2OG dioxygenase" evidence="3">
    <location>
        <begin position="134"/>
        <end position="233"/>
    </location>
</feature>
<proteinExistence type="inferred from homology"/>
<dbReference type="AlphaFoldDB" id="A0A8K0UDU4"/>
<evidence type="ECO:0000256" key="2">
    <source>
        <dbReference type="SAM" id="MobiDB-lite"/>
    </source>
</evidence>
<organism evidence="4 5">
    <name type="scientific">Cristinia sonorae</name>
    <dbReference type="NCBI Taxonomy" id="1940300"/>
    <lineage>
        <taxon>Eukaryota</taxon>
        <taxon>Fungi</taxon>
        <taxon>Dikarya</taxon>
        <taxon>Basidiomycota</taxon>
        <taxon>Agaricomycotina</taxon>
        <taxon>Agaricomycetes</taxon>
        <taxon>Agaricomycetidae</taxon>
        <taxon>Agaricales</taxon>
        <taxon>Pleurotineae</taxon>
        <taxon>Stephanosporaceae</taxon>
        <taxon>Cristinia</taxon>
    </lineage>
</organism>
<dbReference type="GO" id="GO:0046872">
    <property type="term" value="F:metal ion binding"/>
    <property type="evidence" value="ECO:0007669"/>
    <property type="project" value="UniProtKB-KW"/>
</dbReference>
<dbReference type="Gene3D" id="2.60.120.620">
    <property type="entry name" value="q2cbj1_9rhob like domain"/>
    <property type="match status" value="1"/>
</dbReference>
<dbReference type="InterPro" id="IPR005123">
    <property type="entry name" value="Oxoglu/Fe-dep_dioxygenase_dom"/>
</dbReference>
<feature type="compositionally biased region" description="Basic and acidic residues" evidence="2">
    <location>
        <begin position="451"/>
        <end position="460"/>
    </location>
</feature>
<keyword evidence="1" id="KW-0560">Oxidoreductase</keyword>
<dbReference type="InterPro" id="IPR044862">
    <property type="entry name" value="Pro_4_hyd_alph_FE2OG_OXY"/>
</dbReference>